<dbReference type="Gene3D" id="4.10.410.10">
    <property type="entry name" value="Pancreatic trypsin inhibitor Kunitz domain"/>
    <property type="match status" value="2"/>
</dbReference>
<dbReference type="SMART" id="SM00131">
    <property type="entry name" value="KU"/>
    <property type="match status" value="2"/>
</dbReference>
<feature type="domain" description="BPTI/Kunitz inhibitor" evidence="6">
    <location>
        <begin position="113"/>
        <end position="163"/>
    </location>
</feature>
<dbReference type="InterPro" id="IPR002223">
    <property type="entry name" value="Kunitz_BPTI"/>
</dbReference>
<dbReference type="SUPFAM" id="SSF57362">
    <property type="entry name" value="BPTI-like"/>
    <property type="match status" value="2"/>
</dbReference>
<protein>
    <submittedName>
        <fullName evidence="8">Boophilin-H2-like</fullName>
    </submittedName>
</protein>
<keyword evidence="4" id="KW-1015">Disulfide bond</keyword>
<dbReference type="GO" id="GO:0005615">
    <property type="term" value="C:extracellular space"/>
    <property type="evidence" value="ECO:0007669"/>
    <property type="project" value="TreeGrafter"/>
</dbReference>
<feature type="signal peptide" evidence="5">
    <location>
        <begin position="1"/>
        <end position="23"/>
    </location>
</feature>
<evidence type="ECO:0000256" key="2">
    <source>
        <dbReference type="ARBA" id="ARBA00022525"/>
    </source>
</evidence>
<evidence type="ECO:0000259" key="6">
    <source>
        <dbReference type="PROSITE" id="PS50279"/>
    </source>
</evidence>
<feature type="chain" id="PRO_5028937988" evidence="5">
    <location>
        <begin position="24"/>
        <end position="179"/>
    </location>
</feature>
<proteinExistence type="predicted"/>
<dbReference type="PANTHER" id="PTHR45938">
    <property type="entry name" value="ACP24A4-RELATED"/>
    <property type="match status" value="1"/>
</dbReference>
<dbReference type="PRINTS" id="PR00759">
    <property type="entry name" value="BASICPTASE"/>
</dbReference>
<keyword evidence="7" id="KW-1185">Reference proteome</keyword>
<dbReference type="GO" id="GO:0048019">
    <property type="term" value="F:receptor antagonist activity"/>
    <property type="evidence" value="ECO:0007669"/>
    <property type="project" value="TreeGrafter"/>
</dbReference>
<dbReference type="PROSITE" id="PS50279">
    <property type="entry name" value="BPTI_KUNITZ_2"/>
    <property type="match status" value="2"/>
</dbReference>
<sequence length="179" mass="21098">MFLCMRLVFIYFILATLWDNVLPDEKRAKKGTLFRLGWPVLCKFQPQSYDCSFNDTSEARFYFDTDMRDCMTFEYSDCVPSYNKFMTLTECNTNCRLSGPQHVSENYTANIYCRYQPEFGDCQNYHPMYYFDMSERRCKGFSYSGCGGNRNKFQSPIVCKAVCTAAVPYPKHYLFMSDF</sequence>
<evidence type="ECO:0000256" key="1">
    <source>
        <dbReference type="ARBA" id="ARBA00004613"/>
    </source>
</evidence>
<dbReference type="Pfam" id="PF00014">
    <property type="entry name" value="Kunitz_BPTI"/>
    <property type="match status" value="2"/>
</dbReference>
<evidence type="ECO:0000313" key="7">
    <source>
        <dbReference type="Proteomes" id="UP000322000"/>
    </source>
</evidence>
<gene>
    <name evidence="8" type="primary">LOC113493945</name>
</gene>
<dbReference type="CDD" id="cd00109">
    <property type="entry name" value="Kunitz-type"/>
    <property type="match status" value="1"/>
</dbReference>
<dbReference type="GO" id="GO:0004867">
    <property type="term" value="F:serine-type endopeptidase inhibitor activity"/>
    <property type="evidence" value="ECO:0007669"/>
    <property type="project" value="InterPro"/>
</dbReference>
<comment type="subcellular location">
    <subcellularLocation>
        <location evidence="1">Secreted</location>
    </subcellularLocation>
</comment>
<reference evidence="8" key="1">
    <citation type="submission" date="2025-08" db="UniProtKB">
        <authorList>
            <consortium name="RefSeq"/>
        </authorList>
    </citation>
    <scope>IDENTIFICATION</scope>
</reference>
<dbReference type="InParanoid" id="A0A7E5VHR7"/>
<dbReference type="Proteomes" id="UP000322000">
    <property type="component" value="Chromosome 5"/>
</dbReference>
<dbReference type="PANTHER" id="PTHR45938:SF7">
    <property type="entry name" value="WAP, KAZAL, IMMUNOGLOBULIN, KUNITZ AND NTR DOMAIN-CONTAINING PROTEIN 2"/>
    <property type="match status" value="1"/>
</dbReference>
<name>A0A7E5VHR7_TRINI</name>
<dbReference type="OrthoDB" id="4473401at2759"/>
<evidence type="ECO:0000256" key="5">
    <source>
        <dbReference type="SAM" id="SignalP"/>
    </source>
</evidence>
<dbReference type="PROSITE" id="PS00280">
    <property type="entry name" value="BPTI_KUNITZ_1"/>
    <property type="match status" value="1"/>
</dbReference>
<evidence type="ECO:0000256" key="3">
    <source>
        <dbReference type="ARBA" id="ARBA00022729"/>
    </source>
</evidence>
<organism evidence="7 8">
    <name type="scientific">Trichoplusia ni</name>
    <name type="common">Cabbage looper</name>
    <dbReference type="NCBI Taxonomy" id="7111"/>
    <lineage>
        <taxon>Eukaryota</taxon>
        <taxon>Metazoa</taxon>
        <taxon>Ecdysozoa</taxon>
        <taxon>Arthropoda</taxon>
        <taxon>Hexapoda</taxon>
        <taxon>Insecta</taxon>
        <taxon>Pterygota</taxon>
        <taxon>Neoptera</taxon>
        <taxon>Endopterygota</taxon>
        <taxon>Lepidoptera</taxon>
        <taxon>Glossata</taxon>
        <taxon>Ditrysia</taxon>
        <taxon>Noctuoidea</taxon>
        <taxon>Noctuidae</taxon>
        <taxon>Plusiinae</taxon>
        <taxon>Trichoplusia</taxon>
    </lineage>
</organism>
<dbReference type="GO" id="GO:0050431">
    <property type="term" value="F:transforming growth factor beta binding"/>
    <property type="evidence" value="ECO:0007669"/>
    <property type="project" value="TreeGrafter"/>
</dbReference>
<dbReference type="GeneID" id="113493945"/>
<dbReference type="AlphaFoldDB" id="A0A7E5VHR7"/>
<accession>A0A7E5VHR7</accession>
<dbReference type="InterPro" id="IPR036880">
    <property type="entry name" value="Kunitz_BPTI_sf"/>
</dbReference>
<keyword evidence="3 5" id="KW-0732">Signal</keyword>
<dbReference type="InterPro" id="IPR020901">
    <property type="entry name" value="Prtase_inh_Kunz-CS"/>
</dbReference>
<evidence type="ECO:0000313" key="8">
    <source>
        <dbReference type="RefSeq" id="XP_026727794.1"/>
    </source>
</evidence>
<dbReference type="RefSeq" id="XP_026727794.1">
    <property type="nucleotide sequence ID" value="XM_026871993.1"/>
</dbReference>
<keyword evidence="2" id="KW-0964">Secreted</keyword>
<feature type="domain" description="BPTI/Kunitz inhibitor" evidence="6">
    <location>
        <begin position="42"/>
        <end position="95"/>
    </location>
</feature>
<dbReference type="KEGG" id="tnl:113493945"/>
<evidence type="ECO:0000256" key="4">
    <source>
        <dbReference type="ARBA" id="ARBA00023157"/>
    </source>
</evidence>